<evidence type="ECO:0000313" key="2">
    <source>
        <dbReference type="EMBL" id="TFW34407.1"/>
    </source>
</evidence>
<dbReference type="Gene3D" id="3.30.70.60">
    <property type="match status" value="1"/>
</dbReference>
<dbReference type="PROSITE" id="PS51257">
    <property type="entry name" value="PROKAR_LIPOPROTEIN"/>
    <property type="match status" value="1"/>
</dbReference>
<dbReference type="InterPro" id="IPR014717">
    <property type="entry name" value="Transl_elong_EF1B/ribsomal_bS6"/>
</dbReference>
<feature type="transmembrane region" description="Helical" evidence="1">
    <location>
        <begin position="20"/>
        <end position="40"/>
    </location>
</feature>
<comment type="caution">
    <text evidence="2">The sequence shown here is derived from an EMBL/GenBank/DDBJ whole genome shotgun (WGS) entry which is preliminary data.</text>
</comment>
<reference evidence="2 3" key="1">
    <citation type="submission" date="2019-03" db="EMBL/GenBank/DDBJ databases">
        <title>Draft genome of Massilia hortus sp. nov., a novel bacterial species of the Oxalobacteraceae family.</title>
        <authorList>
            <person name="Peta V."/>
            <person name="Raths R."/>
            <person name="Bucking H."/>
        </authorList>
    </citation>
    <scope>NUCLEOTIDE SEQUENCE [LARGE SCALE GENOMIC DNA]</scope>
    <source>
        <strain evidence="2 3">ONC3</strain>
    </source>
</reference>
<sequence>MRAAQFRWWLQQWNRRAGVASFVALGLLISCGLGYWLAILPLQEQLYLMQTSLTNAARHNPPPAVRHVAREALNTFYANVPSVDSQFALLARLHKAASSQGLILEHGDYQFTRETGSPLMRYEIELPVKGDYAQIRRFVSTAMMDSPTLALRSITFSRQKSDDAQLTATLVLVLYLKKEDA</sequence>
<dbReference type="Proteomes" id="UP000297258">
    <property type="component" value="Unassembled WGS sequence"/>
</dbReference>
<dbReference type="OrthoDB" id="9096701at2"/>
<keyword evidence="1" id="KW-1133">Transmembrane helix</keyword>
<keyword evidence="1" id="KW-0812">Transmembrane</keyword>
<dbReference type="AlphaFoldDB" id="A0A4Y9T956"/>
<evidence type="ECO:0000256" key="1">
    <source>
        <dbReference type="SAM" id="Phobius"/>
    </source>
</evidence>
<keyword evidence="1" id="KW-0472">Membrane</keyword>
<protein>
    <submittedName>
        <fullName evidence="2">Uncharacterized protein</fullName>
    </submittedName>
</protein>
<accession>A0A4Y9T956</accession>
<proteinExistence type="predicted"/>
<name>A0A4Y9T956_9BURK</name>
<dbReference type="RefSeq" id="WP_135188492.1">
    <property type="nucleotide sequence ID" value="NZ_SPUM01000026.1"/>
</dbReference>
<organism evidence="2 3">
    <name type="scientific">Massilia horti</name>
    <dbReference type="NCBI Taxonomy" id="2562153"/>
    <lineage>
        <taxon>Bacteria</taxon>
        <taxon>Pseudomonadati</taxon>
        <taxon>Pseudomonadota</taxon>
        <taxon>Betaproteobacteria</taxon>
        <taxon>Burkholderiales</taxon>
        <taxon>Oxalobacteraceae</taxon>
        <taxon>Telluria group</taxon>
        <taxon>Massilia</taxon>
    </lineage>
</organism>
<keyword evidence="3" id="KW-1185">Reference proteome</keyword>
<evidence type="ECO:0000313" key="3">
    <source>
        <dbReference type="Proteomes" id="UP000297258"/>
    </source>
</evidence>
<dbReference type="EMBL" id="SPUM01000026">
    <property type="protein sequence ID" value="TFW34407.1"/>
    <property type="molecule type" value="Genomic_DNA"/>
</dbReference>
<gene>
    <name evidence="2" type="ORF">E4O92_04185</name>
</gene>